<feature type="domain" description="GH15-like" evidence="12">
    <location>
        <begin position="9"/>
        <end position="823"/>
    </location>
</feature>
<evidence type="ECO:0000259" key="13">
    <source>
        <dbReference type="Pfam" id="PF19292"/>
    </source>
</evidence>
<organism evidence="14">
    <name type="scientific">Oscillatoriales cyanobacterium SpSt-418</name>
    <dbReference type="NCBI Taxonomy" id="2282169"/>
    <lineage>
        <taxon>Bacteria</taxon>
        <taxon>Bacillati</taxon>
        <taxon>Cyanobacteriota</taxon>
        <taxon>Cyanophyceae</taxon>
        <taxon>Oscillatoriophycideae</taxon>
        <taxon>Oscillatoriales</taxon>
    </lineage>
</organism>
<keyword evidence="7" id="KW-0112">Calmodulin-binding</keyword>
<protein>
    <submittedName>
        <fullName evidence="14">Glycosyl hydrolase family 15</fullName>
    </submittedName>
</protein>
<evidence type="ECO:0000256" key="4">
    <source>
        <dbReference type="ARBA" id="ARBA00022475"/>
    </source>
</evidence>
<sequence>MKSDWLRERLDHYYEQINTIILSRQNPITGLLPASTAINAHGDYTDAWVRDNVYSILGVWGLALAYRKLDDNSGRAFELQHRVTKLMRGLLFAMMRQADKVQRFKETQDPLDALHAKYDTKTGGTVVDDDKWGHLQLDATSLFLLILAQMTASGLHIVFDTDEVNFIQNLVYYIGRAYRTPDYGIWERGAKINHGNPELNASSVGMAKAALEAMNGLNLFGIHGGQEAVIHVLPDEIARTRVTLESLLPRESSSKEVDAALLSVIGFPAFAVEENSLCDRTRQKIIDKLQGHYGCKRFLRDGHQTVIEDHSRLHYEPWELQQFEHIECEWPLFFTYLLLDALFRGAREQVEAYQTRLAAVLIERDGHQLLPELYYVPKEAIEAERQNPGSQERLPNENLPLVWAQSLYFLGQMLTEGLITPGDIDPLGRHLHIRHQRQPIVQVALLAENDALQAQLAAYGFFSQTPQQLEPIHVRQAQELSTAYTQIGRNDKLKLSGRPKRRLRSLTTARIYRICGETIVFLPSFLDQQQFYLTFDTKFLITQIRAEIAYTQRHWSLLGRPTMTLLLTDSMLKTKDGSIDPAPLLALLQELKAGSCNGVQVKLGQLNQLMLTASTERFEFLHDFEFAQAAVRNARPDCRYLAFNPRRSIPLSITQEFTLESETDIKPLLNSLRQSDNLYEQVELLSALIRLRGFEFDTGLGQPERAVTVSDLLSEIYRKAGEHKLWGVVRRVAGLNDQVSMSLSDAVTDILVRQKQIAVGRAYSEASLITQPMGPEEIMEKIKEFCREDIRDRVLTQEILIYLSLLIRSEPALFKGFLTIRVGYMILLLTAELAQQENLTQDEAYDHLMQLSPHEIQSRLRHVLAGFEGLDKTVFEQESLTANQEVTAIEWVVREENEPDAPASENWLRKRQLDGSINRVPTDFYPSVWRVLKHCRGLVVGDKFERRNRLDHEIVLEMTPGEKNFALRVEHLLNKIQAPEYHQVNVEALMELAAIADSNPDLQIQDYIVLDVLIGHAVRLAFLDANPQLVGNYANHKAAAWRSFYETSPYDCARYIAKALQFLTRPRPSRRQDAAEVADKQPQQV</sequence>
<dbReference type="FunFam" id="1.50.10.10:FF:000004">
    <property type="entry name" value="Phosphorylase b kinase regulatory subunit"/>
    <property type="match status" value="1"/>
</dbReference>
<evidence type="ECO:0000256" key="11">
    <source>
        <dbReference type="ARBA" id="ARBA00023289"/>
    </source>
</evidence>
<keyword evidence="10" id="KW-0449">Lipoprotein</keyword>
<name>A0A7C3KFK2_9CYAN</name>
<comment type="subcellular location">
    <subcellularLocation>
        <location evidence="1">Cell membrane</location>
        <topology evidence="1">Lipid-anchor</topology>
        <orientation evidence="1">Cytoplasmic side</orientation>
    </subcellularLocation>
</comment>
<keyword evidence="4" id="KW-1003">Cell membrane</keyword>
<evidence type="ECO:0000256" key="7">
    <source>
        <dbReference type="ARBA" id="ARBA00022860"/>
    </source>
</evidence>
<proteinExistence type="inferred from homology"/>
<dbReference type="PANTHER" id="PTHR10749">
    <property type="entry name" value="PHOSPHORYLASE B KINASE REGULATORY SUBUNIT"/>
    <property type="match status" value="1"/>
</dbReference>
<keyword evidence="6" id="KW-0321">Glycogen metabolism</keyword>
<evidence type="ECO:0000259" key="12">
    <source>
        <dbReference type="Pfam" id="PF00723"/>
    </source>
</evidence>
<dbReference type="InterPro" id="IPR045583">
    <property type="entry name" value="KPBA/B_C"/>
</dbReference>
<dbReference type="AlphaFoldDB" id="A0A7C3KFK2"/>
<dbReference type="Pfam" id="PF19292">
    <property type="entry name" value="KPBB_C"/>
    <property type="match status" value="1"/>
</dbReference>
<evidence type="ECO:0000256" key="9">
    <source>
        <dbReference type="ARBA" id="ARBA00023277"/>
    </source>
</evidence>
<evidence type="ECO:0000256" key="5">
    <source>
        <dbReference type="ARBA" id="ARBA00022553"/>
    </source>
</evidence>
<evidence type="ECO:0000256" key="3">
    <source>
        <dbReference type="ARBA" id="ARBA00007128"/>
    </source>
</evidence>
<dbReference type="GO" id="GO:0005964">
    <property type="term" value="C:phosphorylase kinase complex"/>
    <property type="evidence" value="ECO:0007669"/>
    <property type="project" value="TreeGrafter"/>
</dbReference>
<dbReference type="GO" id="GO:0005977">
    <property type="term" value="P:glycogen metabolic process"/>
    <property type="evidence" value="ECO:0007669"/>
    <property type="project" value="UniProtKB-UniPathway"/>
</dbReference>
<keyword evidence="14" id="KW-0378">Hydrolase</keyword>
<dbReference type="GO" id="GO:0005886">
    <property type="term" value="C:plasma membrane"/>
    <property type="evidence" value="ECO:0007669"/>
    <property type="project" value="UniProtKB-SubCell"/>
</dbReference>
<dbReference type="UniPathway" id="UPA00163"/>
<keyword evidence="11" id="KW-0636">Prenylation</keyword>
<dbReference type="Pfam" id="PF00723">
    <property type="entry name" value="Glyco_hydro_15"/>
    <property type="match status" value="1"/>
</dbReference>
<feature type="domain" description="Phosphorylase b kinase regulatory subunit alpha/beta C-terminal" evidence="13">
    <location>
        <begin position="836"/>
        <end position="1067"/>
    </location>
</feature>
<dbReference type="GO" id="GO:0005516">
    <property type="term" value="F:calmodulin binding"/>
    <property type="evidence" value="ECO:0007669"/>
    <property type="project" value="UniProtKB-KW"/>
</dbReference>
<comment type="pathway">
    <text evidence="2">Glycan biosynthesis; glycogen metabolism.</text>
</comment>
<evidence type="ECO:0000256" key="2">
    <source>
        <dbReference type="ARBA" id="ARBA00005131"/>
    </source>
</evidence>
<keyword evidence="9" id="KW-0119">Carbohydrate metabolism</keyword>
<accession>A0A7C3KFK2</accession>
<dbReference type="InterPro" id="IPR008928">
    <property type="entry name" value="6-hairpin_glycosidase_sf"/>
</dbReference>
<comment type="similarity">
    <text evidence="3">Belongs to the phosphorylase b kinase regulatory chain family.</text>
</comment>
<reference evidence="14" key="1">
    <citation type="journal article" date="2020" name="mSystems">
        <title>Genome- and Community-Level Interaction Insights into Carbon Utilization and Element Cycling Functions of Hydrothermarchaeota in Hydrothermal Sediment.</title>
        <authorList>
            <person name="Zhou Z."/>
            <person name="Liu Y."/>
            <person name="Xu W."/>
            <person name="Pan J."/>
            <person name="Luo Z.H."/>
            <person name="Li M."/>
        </authorList>
    </citation>
    <scope>NUCLEOTIDE SEQUENCE [LARGE SCALE GENOMIC DNA]</scope>
    <source>
        <strain evidence="14">SpSt-418</strain>
    </source>
</reference>
<dbReference type="InterPro" id="IPR012341">
    <property type="entry name" value="6hp_glycosidase-like_sf"/>
</dbReference>
<evidence type="ECO:0000256" key="6">
    <source>
        <dbReference type="ARBA" id="ARBA00022600"/>
    </source>
</evidence>
<evidence type="ECO:0000313" key="14">
    <source>
        <dbReference type="EMBL" id="HFM99764.1"/>
    </source>
</evidence>
<dbReference type="PANTHER" id="PTHR10749:SF8">
    <property type="entry name" value="PHOSPHORYLASE B KINASE REGULATORY SUBUNIT BETA"/>
    <property type="match status" value="1"/>
</dbReference>
<dbReference type="SUPFAM" id="SSF48208">
    <property type="entry name" value="Six-hairpin glycosidases"/>
    <property type="match status" value="1"/>
</dbReference>
<keyword evidence="8" id="KW-0472">Membrane</keyword>
<dbReference type="InterPro" id="IPR008734">
    <property type="entry name" value="PHK_A/B_su"/>
</dbReference>
<comment type="caution">
    <text evidence="14">The sequence shown here is derived from an EMBL/GenBank/DDBJ whole genome shotgun (WGS) entry which is preliminary data.</text>
</comment>
<dbReference type="GO" id="GO:0016787">
    <property type="term" value="F:hydrolase activity"/>
    <property type="evidence" value="ECO:0007669"/>
    <property type="project" value="UniProtKB-KW"/>
</dbReference>
<evidence type="ECO:0000256" key="8">
    <source>
        <dbReference type="ARBA" id="ARBA00023136"/>
    </source>
</evidence>
<keyword evidence="5" id="KW-0597">Phosphoprotein</keyword>
<gene>
    <name evidence="14" type="ORF">ENR64_18825</name>
</gene>
<evidence type="ECO:0000256" key="1">
    <source>
        <dbReference type="ARBA" id="ARBA00004342"/>
    </source>
</evidence>
<evidence type="ECO:0000256" key="10">
    <source>
        <dbReference type="ARBA" id="ARBA00023288"/>
    </source>
</evidence>
<dbReference type="InterPro" id="IPR011613">
    <property type="entry name" value="GH15-like"/>
</dbReference>
<dbReference type="Gene3D" id="1.50.10.10">
    <property type="match status" value="1"/>
</dbReference>
<dbReference type="EMBL" id="DSRU01000274">
    <property type="protein sequence ID" value="HFM99764.1"/>
    <property type="molecule type" value="Genomic_DNA"/>
</dbReference>